<dbReference type="InterPro" id="IPR036397">
    <property type="entry name" value="RNaseH_sf"/>
</dbReference>
<dbReference type="GO" id="GO:0008270">
    <property type="term" value="F:zinc ion binding"/>
    <property type="evidence" value="ECO:0007669"/>
    <property type="project" value="UniProtKB-KW"/>
</dbReference>
<dbReference type="Pfam" id="PF07727">
    <property type="entry name" value="RVT_2"/>
    <property type="match status" value="1"/>
</dbReference>
<reference evidence="5 6" key="1">
    <citation type="submission" date="2021-09" db="EMBL/GenBank/DDBJ databases">
        <title>Genomic insights and catalytic innovation underlie evolution of tropane alkaloids biosynthesis.</title>
        <authorList>
            <person name="Wang Y.-J."/>
            <person name="Tian T."/>
            <person name="Huang J.-P."/>
            <person name="Huang S.-X."/>
        </authorList>
    </citation>
    <scope>NUCLEOTIDE SEQUENCE [LARGE SCALE GENOMIC DNA]</scope>
    <source>
        <strain evidence="5">KIB-2018</strain>
        <tissue evidence="5">Leaf</tissue>
    </source>
</reference>
<keyword evidence="6" id="KW-1185">Reference proteome</keyword>
<accession>A0AAV8T005</accession>
<dbReference type="EMBL" id="JAIWQS010000007">
    <property type="protein sequence ID" value="KAJ8759578.1"/>
    <property type="molecule type" value="Genomic_DNA"/>
</dbReference>
<dbReference type="CDD" id="cd09272">
    <property type="entry name" value="RNase_HI_RT_Ty1"/>
    <property type="match status" value="1"/>
</dbReference>
<keyword evidence="2" id="KW-0863">Zinc-finger</keyword>
<evidence type="ECO:0000313" key="6">
    <source>
        <dbReference type="Proteomes" id="UP001159364"/>
    </source>
</evidence>
<dbReference type="SUPFAM" id="SSF53098">
    <property type="entry name" value="Ribonuclease H-like"/>
    <property type="match status" value="1"/>
</dbReference>
<keyword evidence="1" id="KW-0378">Hydrolase</keyword>
<dbReference type="InterPro" id="IPR012337">
    <property type="entry name" value="RNaseH-like_sf"/>
</dbReference>
<proteinExistence type="predicted"/>
<dbReference type="Gene3D" id="3.30.420.10">
    <property type="entry name" value="Ribonuclease H-like superfamily/Ribonuclease H"/>
    <property type="match status" value="1"/>
</dbReference>
<organism evidence="5 6">
    <name type="scientific">Erythroxylum novogranatense</name>
    <dbReference type="NCBI Taxonomy" id="1862640"/>
    <lineage>
        <taxon>Eukaryota</taxon>
        <taxon>Viridiplantae</taxon>
        <taxon>Streptophyta</taxon>
        <taxon>Embryophyta</taxon>
        <taxon>Tracheophyta</taxon>
        <taxon>Spermatophyta</taxon>
        <taxon>Magnoliopsida</taxon>
        <taxon>eudicotyledons</taxon>
        <taxon>Gunneridae</taxon>
        <taxon>Pentapetalae</taxon>
        <taxon>rosids</taxon>
        <taxon>fabids</taxon>
        <taxon>Malpighiales</taxon>
        <taxon>Erythroxylaceae</taxon>
        <taxon>Erythroxylum</taxon>
    </lineage>
</organism>
<evidence type="ECO:0000256" key="2">
    <source>
        <dbReference type="PROSITE-ProRule" id="PRU00047"/>
    </source>
</evidence>
<dbReference type="PANTHER" id="PTHR11439:SF455">
    <property type="entry name" value="RLK (RECEPTOR-LIKE PROTEIN KINASE) 8, PUTATIVE-RELATED"/>
    <property type="match status" value="1"/>
</dbReference>
<dbReference type="InterPro" id="IPR013103">
    <property type="entry name" value="RVT_2"/>
</dbReference>
<keyword evidence="2" id="KW-0862">Zinc</keyword>
<dbReference type="InterPro" id="IPR043502">
    <property type="entry name" value="DNA/RNA_pol_sf"/>
</dbReference>
<name>A0AAV8T005_9ROSI</name>
<evidence type="ECO:0000256" key="3">
    <source>
        <dbReference type="SAM" id="MobiDB-lite"/>
    </source>
</evidence>
<comment type="caution">
    <text evidence="5">The sequence shown here is derived from an EMBL/GenBank/DDBJ whole genome shotgun (WGS) entry which is preliminary data.</text>
</comment>
<dbReference type="Pfam" id="PF22936">
    <property type="entry name" value="Pol_BBD"/>
    <property type="match status" value="1"/>
</dbReference>
<evidence type="ECO:0000313" key="5">
    <source>
        <dbReference type="EMBL" id="KAJ8759578.1"/>
    </source>
</evidence>
<dbReference type="SUPFAM" id="SSF56672">
    <property type="entry name" value="DNA/RNA polymerases"/>
    <property type="match status" value="1"/>
</dbReference>
<evidence type="ECO:0000259" key="4">
    <source>
        <dbReference type="PROSITE" id="PS50158"/>
    </source>
</evidence>
<dbReference type="PROSITE" id="PS50158">
    <property type="entry name" value="ZF_CCHC"/>
    <property type="match status" value="1"/>
</dbReference>
<dbReference type="Proteomes" id="UP001159364">
    <property type="component" value="Linkage Group LG07"/>
</dbReference>
<dbReference type="GO" id="GO:0004190">
    <property type="term" value="F:aspartic-type endopeptidase activity"/>
    <property type="evidence" value="ECO:0007669"/>
    <property type="project" value="UniProtKB-KW"/>
</dbReference>
<keyword evidence="1" id="KW-0645">Protease</keyword>
<gene>
    <name evidence="5" type="ORF">K2173_007207</name>
</gene>
<feature type="region of interest" description="Disordered" evidence="3">
    <location>
        <begin position="35"/>
        <end position="87"/>
    </location>
</feature>
<keyword evidence="1" id="KW-0064">Aspartyl protease</keyword>
<feature type="compositionally biased region" description="Polar residues" evidence="3">
    <location>
        <begin position="49"/>
        <end position="75"/>
    </location>
</feature>
<sequence length="753" mass="83860">MLKPPRPTYNELVSQLKNLDYIESVASHVAFYGQQQNPQNSYSHRRPRFNSQGHGFQAQQTPGQTQNKESSSSQRRPLPAGRRRMKPAERECYKNDVCQYCGREGHVAKICWWIPQDKPNTPPQALTALTLDNDVIDTDWIADSGASNHMTGNKKLLKQMGNYYGADSIAIGDGTFLSIDGVGSASIKQKNTFTNFECFVCPCFKTKFVLLQGPRNNNLYILSGISKAYFANRLKTVTADIWHQRLGHPQSSAISGIKHQVSCPYTPEQTGTVERRHRVIRELGLTMMYHSHIRCHVGRGISIAAVSSQQILTPSEQEQGEPQTPPTLSRAADTELLSPLVAASVIDIVPQTETTPSISSVQENTPTTSVTNVLDHHTPASQRDNGEENSEATNVTLQTPVPFPSSSTEHPVEQLQIEAEHPRHSMVTRSQSGIVKPNPRYALHVSVRGVHGSSMALVQTFLQVLSTEFSMKDLGPLHHFLGIQVHSTATGLHLNQSRYAYSILERAQMVDCQPMPTPLVQRVDLTSDATPLSDPTHFRGLVGSLQYLTLTRPDLSYSVNFVSQFTQHPTMSHFKCLRRILRYLKGTIQYGLSFSADTSLFLSAFSDADWAGCPTTRLARSSTEAEYRSLAHTAAELTWLGYILDDLRIQPTRPPVLYGDNLSALHLTVNPVLHTRSKHVALDYHYVRERVAQGVLITKYIPSAYQIADIFTKSMTKARLAQFRRKLCLFPGHSLRGDISSGSHKDDLPSPES</sequence>
<dbReference type="PANTHER" id="PTHR11439">
    <property type="entry name" value="GAG-POL-RELATED RETROTRANSPOSON"/>
    <property type="match status" value="1"/>
</dbReference>
<protein>
    <recommendedName>
        <fullName evidence="4">CCHC-type domain-containing protein</fullName>
    </recommendedName>
</protein>
<dbReference type="GO" id="GO:0003676">
    <property type="term" value="F:nucleic acid binding"/>
    <property type="evidence" value="ECO:0007669"/>
    <property type="project" value="InterPro"/>
</dbReference>
<dbReference type="InterPro" id="IPR054722">
    <property type="entry name" value="PolX-like_BBD"/>
</dbReference>
<feature type="domain" description="CCHC-type" evidence="4">
    <location>
        <begin position="98"/>
        <end position="111"/>
    </location>
</feature>
<keyword evidence="2" id="KW-0479">Metal-binding</keyword>
<feature type="region of interest" description="Disordered" evidence="3">
    <location>
        <begin position="356"/>
        <end position="392"/>
    </location>
</feature>
<dbReference type="InterPro" id="IPR001878">
    <property type="entry name" value="Znf_CCHC"/>
</dbReference>
<dbReference type="AlphaFoldDB" id="A0AAV8T005"/>
<evidence type="ECO:0000256" key="1">
    <source>
        <dbReference type="ARBA" id="ARBA00022750"/>
    </source>
</evidence>
<feature type="compositionally biased region" description="Polar residues" evidence="3">
    <location>
        <begin position="356"/>
        <end position="372"/>
    </location>
</feature>